<dbReference type="AlphaFoldDB" id="A0AAV7WUJ6"/>
<dbReference type="EMBL" id="JANPWB010000001">
    <property type="protein sequence ID" value="KAJ1216460.1"/>
    <property type="molecule type" value="Genomic_DNA"/>
</dbReference>
<name>A0AAV7WUJ6_PLEWA</name>
<feature type="compositionally biased region" description="Low complexity" evidence="1">
    <location>
        <begin position="23"/>
        <end position="38"/>
    </location>
</feature>
<organism evidence="2 3">
    <name type="scientific">Pleurodeles waltl</name>
    <name type="common">Iberian ribbed newt</name>
    <dbReference type="NCBI Taxonomy" id="8319"/>
    <lineage>
        <taxon>Eukaryota</taxon>
        <taxon>Metazoa</taxon>
        <taxon>Chordata</taxon>
        <taxon>Craniata</taxon>
        <taxon>Vertebrata</taxon>
        <taxon>Euteleostomi</taxon>
        <taxon>Amphibia</taxon>
        <taxon>Batrachia</taxon>
        <taxon>Caudata</taxon>
        <taxon>Salamandroidea</taxon>
        <taxon>Salamandridae</taxon>
        <taxon>Pleurodelinae</taxon>
        <taxon>Pleurodeles</taxon>
    </lineage>
</organism>
<evidence type="ECO:0000313" key="2">
    <source>
        <dbReference type="EMBL" id="KAJ1216460.1"/>
    </source>
</evidence>
<accession>A0AAV7WUJ6</accession>
<evidence type="ECO:0000313" key="3">
    <source>
        <dbReference type="Proteomes" id="UP001066276"/>
    </source>
</evidence>
<reference evidence="2" key="1">
    <citation type="journal article" date="2022" name="bioRxiv">
        <title>Sequencing and chromosome-scale assembly of the giantPleurodeles waltlgenome.</title>
        <authorList>
            <person name="Brown T."/>
            <person name="Elewa A."/>
            <person name="Iarovenko S."/>
            <person name="Subramanian E."/>
            <person name="Araus A.J."/>
            <person name="Petzold A."/>
            <person name="Susuki M."/>
            <person name="Suzuki K.-i.T."/>
            <person name="Hayashi T."/>
            <person name="Toyoda A."/>
            <person name="Oliveira C."/>
            <person name="Osipova E."/>
            <person name="Leigh N.D."/>
            <person name="Simon A."/>
            <person name="Yun M.H."/>
        </authorList>
    </citation>
    <scope>NUCLEOTIDE SEQUENCE</scope>
    <source>
        <strain evidence="2">20211129_DDA</strain>
        <tissue evidence="2">Liver</tissue>
    </source>
</reference>
<feature type="region of interest" description="Disordered" evidence="1">
    <location>
        <begin position="1"/>
        <end position="44"/>
    </location>
</feature>
<protein>
    <submittedName>
        <fullName evidence="2">Uncharacterized protein</fullName>
    </submittedName>
</protein>
<keyword evidence="3" id="KW-1185">Reference proteome</keyword>
<evidence type="ECO:0000256" key="1">
    <source>
        <dbReference type="SAM" id="MobiDB-lite"/>
    </source>
</evidence>
<comment type="caution">
    <text evidence="2">The sequence shown here is derived from an EMBL/GenBank/DDBJ whole genome shotgun (WGS) entry which is preliminary data.</text>
</comment>
<dbReference type="Proteomes" id="UP001066276">
    <property type="component" value="Chromosome 1_1"/>
</dbReference>
<sequence length="72" mass="8153">MTRDHVPTNPKWPLRRNDVLVRGSTGSSTHPPSAATTSPKDELRLQRECCTAPDSPEWRLSTMQHTRRATTQ</sequence>
<feature type="region of interest" description="Disordered" evidence="1">
    <location>
        <begin position="53"/>
        <end position="72"/>
    </location>
</feature>
<gene>
    <name evidence="2" type="ORF">NDU88_004062</name>
</gene>
<proteinExistence type="predicted"/>